<dbReference type="Proteomes" id="UP000031014">
    <property type="component" value="Unassembled WGS sequence"/>
</dbReference>
<keyword evidence="2" id="KW-1185">Reference proteome</keyword>
<dbReference type="STRING" id="1321606.SAMD00020551_1125"/>
<evidence type="ECO:0000313" key="1">
    <source>
        <dbReference type="EMBL" id="GAM12990.1"/>
    </source>
</evidence>
<reference evidence="1 2" key="1">
    <citation type="submission" date="2013-06" db="EMBL/GenBank/DDBJ databases">
        <title>Whole genome shotgun sequence of Bacillus selenatarsenatis SF-1.</title>
        <authorList>
            <person name="Kuroda M."/>
            <person name="Sei K."/>
            <person name="Yamashita M."/>
            <person name="Ike M."/>
        </authorList>
    </citation>
    <scope>NUCLEOTIDE SEQUENCE [LARGE SCALE GENOMIC DNA]</scope>
    <source>
        <strain evidence="1 2">SF-1</strain>
    </source>
</reference>
<evidence type="ECO:0000313" key="2">
    <source>
        <dbReference type="Proteomes" id="UP000031014"/>
    </source>
</evidence>
<dbReference type="AlphaFoldDB" id="A0A0A8WZ46"/>
<name>A0A0A8WZ46_MESS1</name>
<comment type="caution">
    <text evidence="1">The sequence shown here is derived from an EMBL/GenBank/DDBJ whole genome shotgun (WGS) entry which is preliminary data.</text>
</comment>
<gene>
    <name evidence="1" type="ORF">SAMD00020551_1125</name>
</gene>
<accession>A0A0A8WZ46</accession>
<dbReference type="EMBL" id="BASE01000023">
    <property type="protein sequence ID" value="GAM12990.1"/>
    <property type="molecule type" value="Genomic_DNA"/>
</dbReference>
<organism evidence="1 2">
    <name type="scientific">Mesobacillus selenatarsenatis (strain DSM 18680 / JCM 14380 / FERM P-15431 / SF-1)</name>
    <dbReference type="NCBI Taxonomy" id="1321606"/>
    <lineage>
        <taxon>Bacteria</taxon>
        <taxon>Bacillati</taxon>
        <taxon>Bacillota</taxon>
        <taxon>Bacilli</taxon>
        <taxon>Bacillales</taxon>
        <taxon>Bacillaceae</taxon>
        <taxon>Mesobacillus</taxon>
    </lineage>
</organism>
<protein>
    <submittedName>
        <fullName evidence="1">Uncharacterized protein</fullName>
    </submittedName>
</protein>
<proteinExistence type="predicted"/>
<sequence length="49" mass="5534">MVEIFVNVVELIRKVDEIFVNVVEIIQKVVEKIKNSPIYVLAKGAGTFT</sequence>